<sequence>MNRPFRKRFDGVRLSPEAAERQGRVTRLAFEALRDSAKVVAFLNTEDADLGGRPIDLAVASPEGLATVERAIAELA</sequence>
<reference evidence="1 2" key="1">
    <citation type="submission" date="2020-08" db="EMBL/GenBank/DDBJ databases">
        <title>Genomic Encyclopedia of Type Strains, Phase IV (KMG-IV): sequencing the most valuable type-strain genomes for metagenomic binning, comparative biology and taxonomic classification.</title>
        <authorList>
            <person name="Goeker M."/>
        </authorList>
    </citation>
    <scope>NUCLEOTIDE SEQUENCE [LARGE SCALE GENOMIC DNA]</scope>
    <source>
        <strain evidence="1 2">DSM 103336</strain>
    </source>
</reference>
<dbReference type="EMBL" id="JACIJR010000006">
    <property type="protein sequence ID" value="MBB5730118.1"/>
    <property type="molecule type" value="Genomic_DNA"/>
</dbReference>
<dbReference type="RefSeq" id="WP_157176377.1">
    <property type="nucleotide sequence ID" value="NZ_BMJP01000004.1"/>
</dbReference>
<gene>
    <name evidence="1" type="ORF">FHS99_002616</name>
</gene>
<dbReference type="AlphaFoldDB" id="A0A7W9BUW5"/>
<keyword evidence="2" id="KW-1185">Reference proteome</keyword>
<protein>
    <submittedName>
        <fullName evidence="1">Uncharacterized protein (DUF2384 family)</fullName>
    </submittedName>
</protein>
<proteinExistence type="predicted"/>
<name>A0A7W9BUW5_9SPHN</name>
<evidence type="ECO:0000313" key="2">
    <source>
        <dbReference type="Proteomes" id="UP000546701"/>
    </source>
</evidence>
<accession>A0A7W9BUW5</accession>
<comment type="caution">
    <text evidence="1">The sequence shown here is derived from an EMBL/GenBank/DDBJ whole genome shotgun (WGS) entry which is preliminary data.</text>
</comment>
<dbReference type="Proteomes" id="UP000546701">
    <property type="component" value="Unassembled WGS sequence"/>
</dbReference>
<evidence type="ECO:0000313" key="1">
    <source>
        <dbReference type="EMBL" id="MBB5730118.1"/>
    </source>
</evidence>
<dbReference type="OrthoDB" id="7473598at2"/>
<organism evidence="1 2">
    <name type="scientific">Sphingomonas prati</name>
    <dbReference type="NCBI Taxonomy" id="1843237"/>
    <lineage>
        <taxon>Bacteria</taxon>
        <taxon>Pseudomonadati</taxon>
        <taxon>Pseudomonadota</taxon>
        <taxon>Alphaproteobacteria</taxon>
        <taxon>Sphingomonadales</taxon>
        <taxon>Sphingomonadaceae</taxon>
        <taxon>Sphingomonas</taxon>
    </lineage>
</organism>